<organism evidence="1 2">
    <name type="scientific">Rubus argutus</name>
    <name type="common">Southern blackberry</name>
    <dbReference type="NCBI Taxonomy" id="59490"/>
    <lineage>
        <taxon>Eukaryota</taxon>
        <taxon>Viridiplantae</taxon>
        <taxon>Streptophyta</taxon>
        <taxon>Embryophyta</taxon>
        <taxon>Tracheophyta</taxon>
        <taxon>Spermatophyta</taxon>
        <taxon>Magnoliopsida</taxon>
        <taxon>eudicotyledons</taxon>
        <taxon>Gunneridae</taxon>
        <taxon>Pentapetalae</taxon>
        <taxon>rosids</taxon>
        <taxon>fabids</taxon>
        <taxon>Rosales</taxon>
        <taxon>Rosaceae</taxon>
        <taxon>Rosoideae</taxon>
        <taxon>Rosoideae incertae sedis</taxon>
        <taxon>Rubus</taxon>
    </lineage>
</organism>
<dbReference type="Proteomes" id="UP001457282">
    <property type="component" value="Unassembled WGS sequence"/>
</dbReference>
<reference evidence="1 2" key="1">
    <citation type="journal article" date="2023" name="G3 (Bethesda)">
        <title>A chromosome-length genome assembly and annotation of blackberry (Rubus argutus, cv. 'Hillquist').</title>
        <authorList>
            <person name="Bruna T."/>
            <person name="Aryal R."/>
            <person name="Dudchenko O."/>
            <person name="Sargent D.J."/>
            <person name="Mead D."/>
            <person name="Buti M."/>
            <person name="Cavallini A."/>
            <person name="Hytonen T."/>
            <person name="Andres J."/>
            <person name="Pham M."/>
            <person name="Weisz D."/>
            <person name="Mascagni F."/>
            <person name="Usai G."/>
            <person name="Natali L."/>
            <person name="Bassil N."/>
            <person name="Fernandez G.E."/>
            <person name="Lomsadze A."/>
            <person name="Armour M."/>
            <person name="Olukolu B."/>
            <person name="Poorten T."/>
            <person name="Britton C."/>
            <person name="Davik J."/>
            <person name="Ashrafi H."/>
            <person name="Aiden E.L."/>
            <person name="Borodovsky M."/>
            <person name="Worthington M."/>
        </authorList>
    </citation>
    <scope>NUCLEOTIDE SEQUENCE [LARGE SCALE GENOMIC DNA]</scope>
    <source>
        <strain evidence="1">PI 553951</strain>
    </source>
</reference>
<keyword evidence="2" id="KW-1185">Reference proteome</keyword>
<name>A0AAW1XUH6_RUBAR</name>
<evidence type="ECO:0000313" key="1">
    <source>
        <dbReference type="EMBL" id="KAK9939730.1"/>
    </source>
</evidence>
<comment type="caution">
    <text evidence="1">The sequence shown here is derived from an EMBL/GenBank/DDBJ whole genome shotgun (WGS) entry which is preliminary data.</text>
</comment>
<evidence type="ECO:0000313" key="2">
    <source>
        <dbReference type="Proteomes" id="UP001457282"/>
    </source>
</evidence>
<proteinExistence type="predicted"/>
<dbReference type="AlphaFoldDB" id="A0AAW1XUH6"/>
<gene>
    <name evidence="1" type="ORF">M0R45_016419</name>
</gene>
<sequence>MAQPTSVGSGLVDELLGTAMDAMVDKAVRLQRRGVEQSRWAERLGGGVIGDCDGLCSMEVDLVAVKLTAQVGCGVGDLLESCGLWKLFGDRHGQSNDEARLPWLGSWFGCCGRVHI</sequence>
<accession>A0AAW1XUH6</accession>
<dbReference type="EMBL" id="JBEDUW010000003">
    <property type="protein sequence ID" value="KAK9939730.1"/>
    <property type="molecule type" value="Genomic_DNA"/>
</dbReference>
<protein>
    <submittedName>
        <fullName evidence="1">Uncharacterized protein</fullName>
    </submittedName>
</protein>